<evidence type="ECO:0000256" key="11">
    <source>
        <dbReference type="ARBA" id="ARBA00023209"/>
    </source>
</evidence>
<dbReference type="InterPro" id="IPR029058">
    <property type="entry name" value="AB_hydrolase_fold"/>
</dbReference>
<feature type="transmembrane region" description="Helical" evidence="17">
    <location>
        <begin position="34"/>
        <end position="53"/>
    </location>
</feature>
<dbReference type="Gene3D" id="3.40.50.1820">
    <property type="entry name" value="alpha/beta hydrolase"/>
    <property type="match status" value="1"/>
</dbReference>
<keyword evidence="5 17" id="KW-0812">Transmembrane</keyword>
<evidence type="ECO:0000256" key="4">
    <source>
        <dbReference type="ARBA" id="ARBA00022516"/>
    </source>
</evidence>
<evidence type="ECO:0000256" key="6">
    <source>
        <dbReference type="ARBA" id="ARBA00022824"/>
    </source>
</evidence>
<accession>A0A6J8DSH2</accession>
<evidence type="ECO:0000256" key="9">
    <source>
        <dbReference type="ARBA" id="ARBA00023128"/>
    </source>
</evidence>
<evidence type="ECO:0000256" key="12">
    <source>
        <dbReference type="ARBA" id="ARBA00023264"/>
    </source>
</evidence>
<evidence type="ECO:0000256" key="1">
    <source>
        <dbReference type="ARBA" id="ARBA00004167"/>
    </source>
</evidence>
<keyword evidence="19" id="KW-1185">Reference proteome</keyword>
<dbReference type="GO" id="GO:0005783">
    <property type="term" value="C:endoplasmic reticulum"/>
    <property type="evidence" value="ECO:0007669"/>
    <property type="project" value="UniProtKB-SubCell"/>
</dbReference>
<evidence type="ECO:0000256" key="10">
    <source>
        <dbReference type="ARBA" id="ARBA00023136"/>
    </source>
</evidence>
<dbReference type="GO" id="GO:0008654">
    <property type="term" value="P:phospholipid biosynthetic process"/>
    <property type="evidence" value="ECO:0007669"/>
    <property type="project" value="UniProtKB-KW"/>
</dbReference>
<dbReference type="InterPro" id="IPR016024">
    <property type="entry name" value="ARM-type_fold"/>
</dbReference>
<comment type="subcellular location">
    <subcellularLocation>
        <location evidence="3">Endoplasmic reticulum</location>
    </subcellularLocation>
    <subcellularLocation>
        <location evidence="1">Membrane</location>
        <topology evidence="1">Single-pass membrane protein</topology>
    </subcellularLocation>
    <subcellularLocation>
        <location evidence="2">Mitochondrion</location>
    </subcellularLocation>
</comment>
<keyword evidence="11" id="KW-0594">Phospholipid biosynthesis</keyword>
<comment type="similarity">
    <text evidence="13">Belongs to the SERAC1 family.</text>
</comment>
<name>A0A6J8DSH2_MYTCO</name>
<protein>
    <recommendedName>
        <fullName evidence="14">Protein SERAC1</fullName>
    </recommendedName>
    <alternativeName>
        <fullName evidence="15">Serine active site-containing protein 1</fullName>
    </alternativeName>
</protein>
<evidence type="ECO:0000256" key="15">
    <source>
        <dbReference type="ARBA" id="ARBA00041701"/>
    </source>
</evidence>
<dbReference type="GO" id="GO:0005739">
    <property type="term" value="C:mitochondrion"/>
    <property type="evidence" value="ECO:0007669"/>
    <property type="project" value="UniProtKB-SubCell"/>
</dbReference>
<dbReference type="InterPro" id="IPR052374">
    <property type="entry name" value="SERAC1"/>
</dbReference>
<dbReference type="InterPro" id="IPR011989">
    <property type="entry name" value="ARM-like"/>
</dbReference>
<dbReference type="SUPFAM" id="SSF53474">
    <property type="entry name" value="alpha/beta-Hydrolases"/>
    <property type="match status" value="1"/>
</dbReference>
<dbReference type="Proteomes" id="UP000507470">
    <property type="component" value="Unassembled WGS sequence"/>
</dbReference>
<keyword evidence="8" id="KW-0443">Lipid metabolism</keyword>
<evidence type="ECO:0000256" key="14">
    <source>
        <dbReference type="ARBA" id="ARBA00040991"/>
    </source>
</evidence>
<evidence type="ECO:0000256" key="16">
    <source>
        <dbReference type="SAM" id="MobiDB-lite"/>
    </source>
</evidence>
<dbReference type="AlphaFoldDB" id="A0A6J8DSH2"/>
<keyword evidence="4" id="KW-0444">Lipid biosynthesis</keyword>
<dbReference type="OrthoDB" id="5086500at2759"/>
<keyword evidence="6" id="KW-0256">Endoplasmic reticulum</keyword>
<reference evidence="18 19" key="1">
    <citation type="submission" date="2020-06" db="EMBL/GenBank/DDBJ databases">
        <authorList>
            <person name="Li R."/>
            <person name="Bekaert M."/>
        </authorList>
    </citation>
    <scope>NUCLEOTIDE SEQUENCE [LARGE SCALE GENOMIC DNA]</scope>
    <source>
        <strain evidence="19">wild</strain>
    </source>
</reference>
<sequence>MFTGLLYKLYQPGWYTIFVRKQFYHTRKKHTRKIQYSVGVCTVSAICGAVVYLEIRYLGNQFSTVTDVFDTEKNKSTYIYLDPEKQESFQDTRNSKRSRVRKIKDFISEKSVKHLPWIYTKKDDPKSLLKLARSSDQGLRCLGVKQLSKHHDWEDYQYRNIAQALDTRTMIGLARSQDVDPRFFLPMPKAPPSKVWLEDEYRTLISSLQNEDLDKCLKHFATKALQLGNTADERDSLFSFGGTGLEFTKSVSSVPEERVEIVCLQALACHSADFRCCQNIIKMRGVQLLQQTYTKRHKSIVIRRQIAKTLGNLSVHPCFHEEIIRAGWVTVLARWISSSDLTLSLHAARTLANLDRDFVSCTYEDGIYLIHPIYREKESINADIVFVHGLLGGPFKTWRQQDRKGPGADKSSDGTESVKKGTYTFCWPKDWLAKDCGNIRILSVEYDTDLSTWNANCPFETEKRSLTVRASSILQKLEKADIGSRPIIWVGHSMGGLLIKQILSIADDTPGLHNLMNNTVGVLFYSTPHRGSSLAHLSNQASLIVAPTVEVKEMGRDSPMLRRLHKDFQQLVMEHGIPCLSFGELEKTQIRTPKLKMLIVPPESSDPGIGEFHAMKTSHLNICKPWDKDSELYQETLKFIRRCLLKGRIENILKAGMTFKDSDR</sequence>
<evidence type="ECO:0000256" key="7">
    <source>
        <dbReference type="ARBA" id="ARBA00022989"/>
    </source>
</evidence>
<dbReference type="SUPFAM" id="SSF48371">
    <property type="entry name" value="ARM repeat"/>
    <property type="match status" value="1"/>
</dbReference>
<feature type="compositionally biased region" description="Basic and acidic residues" evidence="16">
    <location>
        <begin position="399"/>
        <end position="418"/>
    </location>
</feature>
<evidence type="ECO:0000256" key="13">
    <source>
        <dbReference type="ARBA" id="ARBA00038024"/>
    </source>
</evidence>
<keyword evidence="10 17" id="KW-0472">Membrane</keyword>
<evidence type="ECO:0000256" key="17">
    <source>
        <dbReference type="SAM" id="Phobius"/>
    </source>
</evidence>
<dbReference type="Gene3D" id="1.25.10.10">
    <property type="entry name" value="Leucine-rich Repeat Variant"/>
    <property type="match status" value="1"/>
</dbReference>
<dbReference type="PANTHER" id="PTHR48182">
    <property type="entry name" value="PROTEIN SERAC1"/>
    <property type="match status" value="1"/>
</dbReference>
<dbReference type="PANTHER" id="PTHR48182:SF2">
    <property type="entry name" value="PROTEIN SERAC1"/>
    <property type="match status" value="1"/>
</dbReference>
<keyword evidence="7 17" id="KW-1133">Transmembrane helix</keyword>
<evidence type="ECO:0000313" key="19">
    <source>
        <dbReference type="Proteomes" id="UP000507470"/>
    </source>
</evidence>
<evidence type="ECO:0000256" key="3">
    <source>
        <dbReference type="ARBA" id="ARBA00004240"/>
    </source>
</evidence>
<dbReference type="GO" id="GO:0016020">
    <property type="term" value="C:membrane"/>
    <property type="evidence" value="ECO:0007669"/>
    <property type="project" value="UniProtKB-SubCell"/>
</dbReference>
<feature type="region of interest" description="Disordered" evidence="16">
    <location>
        <begin position="398"/>
        <end position="418"/>
    </location>
</feature>
<evidence type="ECO:0000256" key="8">
    <source>
        <dbReference type="ARBA" id="ARBA00023098"/>
    </source>
</evidence>
<evidence type="ECO:0000256" key="2">
    <source>
        <dbReference type="ARBA" id="ARBA00004173"/>
    </source>
</evidence>
<evidence type="ECO:0000256" key="5">
    <source>
        <dbReference type="ARBA" id="ARBA00022692"/>
    </source>
</evidence>
<keyword evidence="9" id="KW-0496">Mitochondrion</keyword>
<gene>
    <name evidence="18" type="ORF">MCOR_44152</name>
</gene>
<dbReference type="EMBL" id="CACVKT020007820">
    <property type="protein sequence ID" value="CAC5411016.1"/>
    <property type="molecule type" value="Genomic_DNA"/>
</dbReference>
<proteinExistence type="inferred from homology"/>
<keyword evidence="12" id="KW-1208">Phospholipid metabolism</keyword>
<organism evidence="18 19">
    <name type="scientific">Mytilus coruscus</name>
    <name type="common">Sea mussel</name>
    <dbReference type="NCBI Taxonomy" id="42192"/>
    <lineage>
        <taxon>Eukaryota</taxon>
        <taxon>Metazoa</taxon>
        <taxon>Spiralia</taxon>
        <taxon>Lophotrochozoa</taxon>
        <taxon>Mollusca</taxon>
        <taxon>Bivalvia</taxon>
        <taxon>Autobranchia</taxon>
        <taxon>Pteriomorphia</taxon>
        <taxon>Mytilida</taxon>
        <taxon>Mytiloidea</taxon>
        <taxon>Mytilidae</taxon>
        <taxon>Mytilinae</taxon>
        <taxon>Mytilus</taxon>
    </lineage>
</organism>
<evidence type="ECO:0000313" key="18">
    <source>
        <dbReference type="EMBL" id="CAC5411016.1"/>
    </source>
</evidence>